<feature type="transmembrane region" description="Helical" evidence="7">
    <location>
        <begin position="254"/>
        <end position="273"/>
    </location>
</feature>
<dbReference type="Gene3D" id="1.10.3720.10">
    <property type="entry name" value="MetI-like"/>
    <property type="match status" value="1"/>
</dbReference>
<dbReference type="GO" id="GO:0005886">
    <property type="term" value="C:plasma membrane"/>
    <property type="evidence" value="ECO:0007669"/>
    <property type="project" value="UniProtKB-SubCell"/>
</dbReference>
<keyword evidence="6 7" id="KW-0472">Membrane</keyword>
<dbReference type="EMBL" id="CP047898">
    <property type="protein sequence ID" value="QHK20638.1"/>
    <property type="molecule type" value="Genomic_DNA"/>
</dbReference>
<feature type="transmembrane region" description="Helical" evidence="7">
    <location>
        <begin position="37"/>
        <end position="58"/>
    </location>
</feature>
<reference evidence="10 11" key="1">
    <citation type="submission" date="2020-01" db="EMBL/GenBank/DDBJ databases">
        <title>Pseudarthrobacter psychrotolerans sp. nov., isolated from antarctic soil.</title>
        <authorList>
            <person name="Shin Y."/>
            <person name="Park W."/>
        </authorList>
    </citation>
    <scope>NUCLEOTIDE SEQUENCE [LARGE SCALE GENOMIC DNA]</scope>
    <source>
        <strain evidence="10 11">YJ56</strain>
    </source>
</reference>
<feature type="transmembrane region" description="Helical" evidence="7">
    <location>
        <begin position="129"/>
        <end position="152"/>
    </location>
</feature>
<feature type="transmembrane region" description="Helical" evidence="7">
    <location>
        <begin position="205"/>
        <end position="224"/>
    </location>
</feature>
<sequence length="343" mass="36221">MTAPSIAEASRTPGAGAGSAGSRYLRHPWVGFSLRRLGGLLLSFAVLVIVTFLIVPLIPGDPAVIAAGEGASPAQIATVRAELGLDLPLLTQFLNYFSGVLRLDMGASFISGEAVSALIFTRFPFTAEIALLAIVLVLAIAVPLGMTVAILTRGGRNRWLDAGFNFVTSLIYSVPQYVVATLLVVVFAVTLRWFPAAGAATLNSLVLPTAALMLGPACVISRIVRRETAAVLEKDYIRTARGWRLGVLRTNARYVLPNLVTTTLTLSGLILAAQLGGAVVIETVFAWPGLGQGIVNAILQRDYPVIRGIILVLGLLATLIIILVDLILAIIDPRNLGGTTHDV</sequence>
<keyword evidence="3" id="KW-1003">Cell membrane</keyword>
<dbReference type="InterPro" id="IPR045621">
    <property type="entry name" value="BPD_transp_1_N"/>
</dbReference>
<comment type="subcellular location">
    <subcellularLocation>
        <location evidence="1 7">Cell membrane</location>
        <topology evidence="1 7">Multi-pass membrane protein</topology>
    </subcellularLocation>
</comment>
<keyword evidence="5 7" id="KW-1133">Transmembrane helix</keyword>
<dbReference type="Pfam" id="PF19300">
    <property type="entry name" value="BPD_transp_1_N"/>
    <property type="match status" value="1"/>
</dbReference>
<keyword evidence="2 7" id="KW-0813">Transport</keyword>
<evidence type="ECO:0000256" key="5">
    <source>
        <dbReference type="ARBA" id="ARBA00022989"/>
    </source>
</evidence>
<organism evidence="10 11">
    <name type="scientific">Pseudarthrobacter psychrotolerans</name>
    <dbReference type="NCBI Taxonomy" id="2697569"/>
    <lineage>
        <taxon>Bacteria</taxon>
        <taxon>Bacillati</taxon>
        <taxon>Actinomycetota</taxon>
        <taxon>Actinomycetes</taxon>
        <taxon>Micrococcales</taxon>
        <taxon>Micrococcaceae</taxon>
        <taxon>Pseudarthrobacter</taxon>
    </lineage>
</organism>
<evidence type="ECO:0000256" key="2">
    <source>
        <dbReference type="ARBA" id="ARBA00022448"/>
    </source>
</evidence>
<protein>
    <submittedName>
        <fullName evidence="10">ABC transporter permease subunit</fullName>
    </submittedName>
</protein>
<proteinExistence type="inferred from homology"/>
<evidence type="ECO:0000256" key="7">
    <source>
        <dbReference type="RuleBase" id="RU363032"/>
    </source>
</evidence>
<dbReference type="KEGG" id="psey:GU243_13860"/>
<evidence type="ECO:0000256" key="1">
    <source>
        <dbReference type="ARBA" id="ARBA00004651"/>
    </source>
</evidence>
<accession>A0A6P1NMX8</accession>
<keyword evidence="11" id="KW-1185">Reference proteome</keyword>
<evidence type="ECO:0000313" key="11">
    <source>
        <dbReference type="Proteomes" id="UP000464186"/>
    </source>
</evidence>
<dbReference type="PANTHER" id="PTHR43163:SF6">
    <property type="entry name" value="DIPEPTIDE TRANSPORT SYSTEM PERMEASE PROTEIN DPPB-RELATED"/>
    <property type="match status" value="1"/>
</dbReference>
<dbReference type="SUPFAM" id="SSF161098">
    <property type="entry name" value="MetI-like"/>
    <property type="match status" value="1"/>
</dbReference>
<name>A0A6P1NMX8_9MICC</name>
<dbReference type="GO" id="GO:0055085">
    <property type="term" value="P:transmembrane transport"/>
    <property type="evidence" value="ECO:0007669"/>
    <property type="project" value="InterPro"/>
</dbReference>
<dbReference type="InterPro" id="IPR000515">
    <property type="entry name" value="MetI-like"/>
</dbReference>
<dbReference type="Proteomes" id="UP000464186">
    <property type="component" value="Chromosome"/>
</dbReference>
<dbReference type="Pfam" id="PF00528">
    <property type="entry name" value="BPD_transp_1"/>
    <property type="match status" value="1"/>
</dbReference>
<feature type="transmembrane region" description="Helical" evidence="7">
    <location>
        <begin position="311"/>
        <end position="331"/>
    </location>
</feature>
<comment type="similarity">
    <text evidence="7">Belongs to the binding-protein-dependent transport system permease family.</text>
</comment>
<feature type="region of interest" description="Disordered" evidence="8">
    <location>
        <begin position="1"/>
        <end position="21"/>
    </location>
</feature>
<keyword evidence="4 7" id="KW-0812">Transmembrane</keyword>
<evidence type="ECO:0000256" key="4">
    <source>
        <dbReference type="ARBA" id="ARBA00022692"/>
    </source>
</evidence>
<dbReference type="InterPro" id="IPR035906">
    <property type="entry name" value="MetI-like_sf"/>
</dbReference>
<gene>
    <name evidence="10" type="ORF">GU243_13860</name>
</gene>
<evidence type="ECO:0000256" key="3">
    <source>
        <dbReference type="ARBA" id="ARBA00022475"/>
    </source>
</evidence>
<evidence type="ECO:0000313" key="10">
    <source>
        <dbReference type="EMBL" id="QHK20638.1"/>
    </source>
</evidence>
<dbReference type="AlphaFoldDB" id="A0A6P1NMX8"/>
<evidence type="ECO:0000256" key="8">
    <source>
        <dbReference type="SAM" id="MobiDB-lite"/>
    </source>
</evidence>
<dbReference type="PROSITE" id="PS50928">
    <property type="entry name" value="ABC_TM1"/>
    <property type="match status" value="1"/>
</dbReference>
<feature type="domain" description="ABC transmembrane type-1" evidence="9">
    <location>
        <begin position="123"/>
        <end position="328"/>
    </location>
</feature>
<evidence type="ECO:0000256" key="6">
    <source>
        <dbReference type="ARBA" id="ARBA00023136"/>
    </source>
</evidence>
<feature type="transmembrane region" description="Helical" evidence="7">
    <location>
        <begin position="164"/>
        <end position="193"/>
    </location>
</feature>
<dbReference type="PANTHER" id="PTHR43163">
    <property type="entry name" value="DIPEPTIDE TRANSPORT SYSTEM PERMEASE PROTEIN DPPB-RELATED"/>
    <property type="match status" value="1"/>
</dbReference>
<evidence type="ECO:0000259" key="9">
    <source>
        <dbReference type="PROSITE" id="PS50928"/>
    </source>
</evidence>